<comment type="caution">
    <text evidence="2">The sequence shown here is derived from an EMBL/GenBank/DDBJ whole genome shotgun (WGS) entry which is preliminary data.</text>
</comment>
<feature type="compositionally biased region" description="Low complexity" evidence="1">
    <location>
        <begin position="374"/>
        <end position="391"/>
    </location>
</feature>
<feature type="compositionally biased region" description="Polar residues" evidence="1">
    <location>
        <begin position="392"/>
        <end position="408"/>
    </location>
</feature>
<feature type="region of interest" description="Disordered" evidence="1">
    <location>
        <begin position="374"/>
        <end position="414"/>
    </location>
</feature>
<dbReference type="EMBL" id="BSXU01002465">
    <property type="protein sequence ID" value="GMG37787.1"/>
    <property type="molecule type" value="Genomic_DNA"/>
</dbReference>
<feature type="region of interest" description="Disordered" evidence="1">
    <location>
        <begin position="584"/>
        <end position="659"/>
    </location>
</feature>
<organism evidence="2 3">
    <name type="scientific">Ambrosiozyma monospora</name>
    <name type="common">Yeast</name>
    <name type="synonym">Endomycopsis monosporus</name>
    <dbReference type="NCBI Taxonomy" id="43982"/>
    <lineage>
        <taxon>Eukaryota</taxon>
        <taxon>Fungi</taxon>
        <taxon>Dikarya</taxon>
        <taxon>Ascomycota</taxon>
        <taxon>Saccharomycotina</taxon>
        <taxon>Pichiomycetes</taxon>
        <taxon>Pichiales</taxon>
        <taxon>Pichiaceae</taxon>
        <taxon>Ambrosiozyma</taxon>
    </lineage>
</organism>
<accession>A0A9W6Z1E4</accession>
<sequence>MARTSNKHALPDFSSKEGDTETSAGYNNNDNNSKPPTSTSTGYSIQRPSLIPTSSNHTDALKQLKRKFLLQNKLLASRNEELSMRVTVLTNELLSFKRENLELRNREATMRQSLSLYSMKFENQVIAKFEQIMSEFNDYRTSLGVDINSETEKYGVYVPSCLKQRRIIPRSKSQLDENYFELLNMELHDQQQMRRKSVLTTKFRKPDEEDQKKFENDLYMNQNMEIRDLVIPEVDEDEESESNELKQQVPQQSVPEHKTKVAQEVLDNPNDSYTETSMDLTQDNMTEKDLVTSSDKIHEISEKHSPAKNTELSSIRAVEGMVNSPALDMNIVDKSEPSKSKQTASTSTSASSSSSLGSNPLKLVFTSLTNLLPTTSSSSSPDTHSDQTSSPHKTQPTSTESTYQSQEATDAGDSVIILDNKKLDSKSDANTKDVKKSLDINNVKNVTKKSGAKKANSDTKTKKAKNFSVEKKKPAMVVMSSIEPESDKEDQNPFVDETFNSQSSRRQSLRSVIENQLTDNTTAPSSRNRRSSWLEPDPLAMATTTALKRKRKSISYQLPPLNKKMRRKSDRLVDAVPAIGENFDITQDNHNISPESSPTPKKPARRRALPNISKSTKSSRSKKTTSKKKTIKRKNVLKPVNPSKLNSSKKIALSNGKEDEVPSSLFDFEFELENQENIRTRRMSVKDTLKKNSRRRSIEL</sequence>
<feature type="compositionally biased region" description="Low complexity" evidence="1">
    <location>
        <begin position="340"/>
        <end position="355"/>
    </location>
</feature>
<feature type="compositionally biased region" description="Polar residues" evidence="1">
    <location>
        <begin position="269"/>
        <end position="284"/>
    </location>
</feature>
<feature type="region of interest" description="Disordered" evidence="1">
    <location>
        <begin position="235"/>
        <end position="257"/>
    </location>
</feature>
<feature type="compositionally biased region" description="Polar residues" evidence="1">
    <location>
        <begin position="21"/>
        <end position="55"/>
    </location>
</feature>
<feature type="compositionally biased region" description="Polar residues" evidence="1">
    <location>
        <begin position="245"/>
        <end position="254"/>
    </location>
</feature>
<feature type="compositionally biased region" description="Low complexity" evidence="1">
    <location>
        <begin position="501"/>
        <end position="511"/>
    </location>
</feature>
<evidence type="ECO:0000256" key="1">
    <source>
        <dbReference type="SAM" id="MobiDB-lite"/>
    </source>
</evidence>
<feature type="compositionally biased region" description="Basic residues" evidence="1">
    <location>
        <begin position="617"/>
        <end position="636"/>
    </location>
</feature>
<feature type="region of interest" description="Disordered" evidence="1">
    <location>
        <begin position="445"/>
        <end position="470"/>
    </location>
</feature>
<feature type="region of interest" description="Disordered" evidence="1">
    <location>
        <begin position="268"/>
        <end position="287"/>
    </location>
</feature>
<dbReference type="OrthoDB" id="3991755at2759"/>
<dbReference type="Proteomes" id="UP001165063">
    <property type="component" value="Unassembled WGS sequence"/>
</dbReference>
<reference evidence="2" key="1">
    <citation type="submission" date="2023-04" db="EMBL/GenBank/DDBJ databases">
        <title>Ambrosiozyma monospora NBRC 1965.</title>
        <authorList>
            <person name="Ichikawa N."/>
            <person name="Sato H."/>
            <person name="Tonouchi N."/>
        </authorList>
    </citation>
    <scope>NUCLEOTIDE SEQUENCE</scope>
    <source>
        <strain evidence="2">NBRC 1965</strain>
    </source>
</reference>
<proteinExistence type="predicted"/>
<feature type="compositionally biased region" description="Basic and acidic residues" evidence="1">
    <location>
        <begin position="292"/>
        <end position="305"/>
    </location>
</feature>
<feature type="compositionally biased region" description="Polar residues" evidence="1">
    <location>
        <begin position="513"/>
        <end position="526"/>
    </location>
</feature>
<name>A0A9W6Z1E4_AMBMO</name>
<gene>
    <name evidence="2" type="ORF">Amon01_000486400</name>
</gene>
<feature type="region of interest" description="Disordered" evidence="1">
    <location>
        <begin position="335"/>
        <end position="359"/>
    </location>
</feature>
<feature type="region of interest" description="Disordered" evidence="1">
    <location>
        <begin position="482"/>
        <end position="539"/>
    </location>
</feature>
<dbReference type="AlphaFoldDB" id="A0A9W6Z1E4"/>
<feature type="region of interest" description="Disordered" evidence="1">
    <location>
        <begin position="1"/>
        <end position="55"/>
    </location>
</feature>
<keyword evidence="3" id="KW-1185">Reference proteome</keyword>
<protein>
    <submittedName>
        <fullName evidence="2">Unnamed protein product</fullName>
    </submittedName>
</protein>
<evidence type="ECO:0000313" key="3">
    <source>
        <dbReference type="Proteomes" id="UP001165063"/>
    </source>
</evidence>
<feature type="region of interest" description="Disordered" evidence="1">
    <location>
        <begin position="292"/>
        <end position="315"/>
    </location>
</feature>
<feature type="compositionally biased region" description="Polar residues" evidence="1">
    <location>
        <begin position="584"/>
        <end position="599"/>
    </location>
</feature>
<evidence type="ECO:0000313" key="2">
    <source>
        <dbReference type="EMBL" id="GMG37787.1"/>
    </source>
</evidence>